<dbReference type="InterPro" id="IPR003594">
    <property type="entry name" value="HATPase_dom"/>
</dbReference>
<keyword evidence="6 11" id="KW-0812">Transmembrane</keyword>
<evidence type="ECO:0000259" key="13">
    <source>
        <dbReference type="PROSITE" id="PS50885"/>
    </source>
</evidence>
<keyword evidence="15" id="KW-1185">Reference proteome</keyword>
<dbReference type="InterPro" id="IPR050428">
    <property type="entry name" value="TCS_sensor_his_kinase"/>
</dbReference>
<dbReference type="Gene3D" id="3.30.565.10">
    <property type="entry name" value="Histidine kinase-like ATPase, C-terminal domain"/>
    <property type="match status" value="1"/>
</dbReference>
<dbReference type="InterPro" id="IPR036097">
    <property type="entry name" value="HisK_dim/P_sf"/>
</dbReference>
<comment type="subcellular location">
    <subcellularLocation>
        <location evidence="2">Cell membrane</location>
    </subcellularLocation>
</comment>
<dbReference type="SMART" id="SM00304">
    <property type="entry name" value="HAMP"/>
    <property type="match status" value="1"/>
</dbReference>
<evidence type="ECO:0000256" key="2">
    <source>
        <dbReference type="ARBA" id="ARBA00004236"/>
    </source>
</evidence>
<evidence type="ECO:0000313" key="14">
    <source>
        <dbReference type="EMBL" id="RZS39119.1"/>
    </source>
</evidence>
<evidence type="ECO:0000256" key="11">
    <source>
        <dbReference type="SAM" id="Phobius"/>
    </source>
</evidence>
<gene>
    <name evidence="14" type="ORF">EV193_104332</name>
</gene>
<dbReference type="InterPro" id="IPR003660">
    <property type="entry name" value="HAMP_dom"/>
</dbReference>
<proteinExistence type="predicted"/>
<dbReference type="OrthoDB" id="9786919at2"/>
<protein>
    <recommendedName>
        <fullName evidence="3">histidine kinase</fullName>
        <ecNumber evidence="3">2.7.13.3</ecNumber>
    </recommendedName>
</protein>
<evidence type="ECO:0000256" key="10">
    <source>
        <dbReference type="ARBA" id="ARBA00023136"/>
    </source>
</evidence>
<keyword evidence="9" id="KW-0902">Two-component regulatory system</keyword>
<sequence length="459" mass="48156">MRRRLLLVLLAASIAAVAGFAFPLLTSTAAQRTQQFVIARTADVDRFAVLATGDVELLTDEVRAHTGLYGDAVVVVDARRRPVVEAGMRASDPEVAAAVDGALRNQPAAALSDLRPWSSGDASFTRPVGTGTRVSGAVVLRSSVRPAAEDVTTRWSVIIVGALAAAAICVVLARWMARWVLRPVAELDRGVREVGAGRAGAHVDLNAGPPELRGLAGSFNRMSDAVAESAEQQRRLVADTSHQLRNPMAALRLRIDALAAQVEQGGRGTYDSVVTELERLEHLLDGLLALASAESTATELAAGAGEALSCDALVVLNERADAWLAAARRTGTRLSIVDSTTAIPVSCGDSELAQVIDVLLDNAIKYAAGGTVTASVRLDGNHGVIEIVDDGPGVDAADLPRITQRFWRSPSQRTKPGSGLGLAIADSLVTTRGGTLSIRRRTSGGLAVRVELPRSMAKT</sequence>
<dbReference type="InterPro" id="IPR003661">
    <property type="entry name" value="HisK_dim/P_dom"/>
</dbReference>
<evidence type="ECO:0000256" key="6">
    <source>
        <dbReference type="ARBA" id="ARBA00022692"/>
    </source>
</evidence>
<dbReference type="CDD" id="cd00075">
    <property type="entry name" value="HATPase"/>
    <property type="match status" value="1"/>
</dbReference>
<comment type="catalytic activity">
    <reaction evidence="1">
        <text>ATP + protein L-histidine = ADP + protein N-phospho-L-histidine.</text>
        <dbReference type="EC" id="2.7.13.3"/>
    </reaction>
</comment>
<dbReference type="GO" id="GO:0000155">
    <property type="term" value="F:phosphorelay sensor kinase activity"/>
    <property type="evidence" value="ECO:0007669"/>
    <property type="project" value="InterPro"/>
</dbReference>
<evidence type="ECO:0000256" key="5">
    <source>
        <dbReference type="ARBA" id="ARBA00022679"/>
    </source>
</evidence>
<dbReference type="Pfam" id="PF00512">
    <property type="entry name" value="HisKA"/>
    <property type="match status" value="1"/>
</dbReference>
<evidence type="ECO:0000256" key="7">
    <source>
        <dbReference type="ARBA" id="ARBA00022777"/>
    </source>
</evidence>
<organism evidence="14 15">
    <name type="scientific">Herbihabitans rhizosphaerae</name>
    <dbReference type="NCBI Taxonomy" id="1872711"/>
    <lineage>
        <taxon>Bacteria</taxon>
        <taxon>Bacillati</taxon>
        <taxon>Actinomycetota</taxon>
        <taxon>Actinomycetes</taxon>
        <taxon>Pseudonocardiales</taxon>
        <taxon>Pseudonocardiaceae</taxon>
        <taxon>Herbihabitans</taxon>
    </lineage>
</organism>
<dbReference type="SMART" id="SM00388">
    <property type="entry name" value="HisKA"/>
    <property type="match status" value="1"/>
</dbReference>
<feature type="domain" description="HAMP" evidence="13">
    <location>
        <begin position="178"/>
        <end position="231"/>
    </location>
</feature>
<dbReference type="SUPFAM" id="SSF47384">
    <property type="entry name" value="Homodimeric domain of signal transducing histidine kinase"/>
    <property type="match status" value="1"/>
</dbReference>
<dbReference type="Proteomes" id="UP000294257">
    <property type="component" value="Unassembled WGS sequence"/>
</dbReference>
<dbReference type="EMBL" id="SGWQ01000004">
    <property type="protein sequence ID" value="RZS39119.1"/>
    <property type="molecule type" value="Genomic_DNA"/>
</dbReference>
<dbReference type="Gene3D" id="1.10.287.130">
    <property type="match status" value="1"/>
</dbReference>
<evidence type="ECO:0000313" key="15">
    <source>
        <dbReference type="Proteomes" id="UP000294257"/>
    </source>
</evidence>
<reference evidence="14 15" key="1">
    <citation type="submission" date="2019-02" db="EMBL/GenBank/DDBJ databases">
        <title>Genomic Encyclopedia of Type Strains, Phase IV (KMG-IV): sequencing the most valuable type-strain genomes for metagenomic binning, comparative biology and taxonomic classification.</title>
        <authorList>
            <person name="Goeker M."/>
        </authorList>
    </citation>
    <scope>NUCLEOTIDE SEQUENCE [LARGE SCALE GENOMIC DNA]</scope>
    <source>
        <strain evidence="14 15">DSM 101727</strain>
    </source>
</reference>
<comment type="caution">
    <text evidence="14">The sequence shown here is derived from an EMBL/GenBank/DDBJ whole genome shotgun (WGS) entry which is preliminary data.</text>
</comment>
<dbReference type="PROSITE" id="PS50109">
    <property type="entry name" value="HIS_KIN"/>
    <property type="match status" value="1"/>
</dbReference>
<dbReference type="CDD" id="cd00082">
    <property type="entry name" value="HisKA"/>
    <property type="match status" value="1"/>
</dbReference>
<keyword evidence="7 14" id="KW-0418">Kinase</keyword>
<keyword evidence="4" id="KW-0597">Phosphoprotein</keyword>
<accession>A0A4Q7KQL9</accession>
<dbReference type="PROSITE" id="PS50885">
    <property type="entry name" value="HAMP"/>
    <property type="match status" value="1"/>
</dbReference>
<dbReference type="PRINTS" id="PR00344">
    <property type="entry name" value="BCTRLSENSOR"/>
</dbReference>
<evidence type="ECO:0000256" key="4">
    <source>
        <dbReference type="ARBA" id="ARBA00022553"/>
    </source>
</evidence>
<dbReference type="CDD" id="cd06225">
    <property type="entry name" value="HAMP"/>
    <property type="match status" value="1"/>
</dbReference>
<dbReference type="EC" id="2.7.13.3" evidence="3"/>
<dbReference type="PANTHER" id="PTHR45436">
    <property type="entry name" value="SENSOR HISTIDINE KINASE YKOH"/>
    <property type="match status" value="1"/>
</dbReference>
<evidence type="ECO:0000256" key="3">
    <source>
        <dbReference type="ARBA" id="ARBA00012438"/>
    </source>
</evidence>
<evidence type="ECO:0000256" key="1">
    <source>
        <dbReference type="ARBA" id="ARBA00000085"/>
    </source>
</evidence>
<dbReference type="AlphaFoldDB" id="A0A4Q7KQL9"/>
<dbReference type="PANTHER" id="PTHR45436:SF5">
    <property type="entry name" value="SENSOR HISTIDINE KINASE TRCS"/>
    <property type="match status" value="1"/>
</dbReference>
<keyword evidence="8 11" id="KW-1133">Transmembrane helix</keyword>
<name>A0A4Q7KQL9_9PSEU</name>
<dbReference type="InterPro" id="IPR004358">
    <property type="entry name" value="Sig_transdc_His_kin-like_C"/>
</dbReference>
<feature type="transmembrane region" description="Helical" evidence="11">
    <location>
        <begin position="155"/>
        <end position="173"/>
    </location>
</feature>
<dbReference type="Pfam" id="PF02518">
    <property type="entry name" value="HATPase_c"/>
    <property type="match status" value="1"/>
</dbReference>
<dbReference type="InterPro" id="IPR036890">
    <property type="entry name" value="HATPase_C_sf"/>
</dbReference>
<evidence type="ECO:0000259" key="12">
    <source>
        <dbReference type="PROSITE" id="PS50109"/>
    </source>
</evidence>
<dbReference type="SMART" id="SM00387">
    <property type="entry name" value="HATPase_c"/>
    <property type="match status" value="1"/>
</dbReference>
<dbReference type="Pfam" id="PF00672">
    <property type="entry name" value="HAMP"/>
    <property type="match status" value="1"/>
</dbReference>
<dbReference type="InterPro" id="IPR005467">
    <property type="entry name" value="His_kinase_dom"/>
</dbReference>
<dbReference type="Gene3D" id="6.10.340.10">
    <property type="match status" value="1"/>
</dbReference>
<dbReference type="SUPFAM" id="SSF158472">
    <property type="entry name" value="HAMP domain-like"/>
    <property type="match status" value="1"/>
</dbReference>
<evidence type="ECO:0000256" key="8">
    <source>
        <dbReference type="ARBA" id="ARBA00022989"/>
    </source>
</evidence>
<dbReference type="RefSeq" id="WP_130344691.1">
    <property type="nucleotide sequence ID" value="NZ_SGWQ01000004.1"/>
</dbReference>
<keyword evidence="10 11" id="KW-0472">Membrane</keyword>
<keyword evidence="5" id="KW-0808">Transferase</keyword>
<dbReference type="SUPFAM" id="SSF55874">
    <property type="entry name" value="ATPase domain of HSP90 chaperone/DNA topoisomerase II/histidine kinase"/>
    <property type="match status" value="1"/>
</dbReference>
<feature type="domain" description="Histidine kinase" evidence="12">
    <location>
        <begin position="239"/>
        <end position="456"/>
    </location>
</feature>
<dbReference type="GO" id="GO:0005886">
    <property type="term" value="C:plasma membrane"/>
    <property type="evidence" value="ECO:0007669"/>
    <property type="project" value="UniProtKB-SubCell"/>
</dbReference>
<evidence type="ECO:0000256" key="9">
    <source>
        <dbReference type="ARBA" id="ARBA00023012"/>
    </source>
</evidence>